<name>A0ABP3G3Y3_9BACI</name>
<gene>
    <name evidence="1" type="ORF">GCM10008967_27340</name>
</gene>
<protein>
    <recommendedName>
        <fullName evidence="3">Bacterial Pleckstrin homology domain-containing protein</fullName>
    </recommendedName>
</protein>
<comment type="caution">
    <text evidence="1">The sequence shown here is derived from an EMBL/GenBank/DDBJ whole genome shotgun (WGS) entry which is preliminary data.</text>
</comment>
<keyword evidence="2" id="KW-1185">Reference proteome</keyword>
<evidence type="ECO:0000313" key="1">
    <source>
        <dbReference type="EMBL" id="GAA0335041.1"/>
    </source>
</evidence>
<proteinExistence type="predicted"/>
<organism evidence="1 2">
    <name type="scientific">Bacillus carboniphilus</name>
    <dbReference type="NCBI Taxonomy" id="86663"/>
    <lineage>
        <taxon>Bacteria</taxon>
        <taxon>Bacillati</taxon>
        <taxon>Bacillota</taxon>
        <taxon>Bacilli</taxon>
        <taxon>Bacillales</taxon>
        <taxon>Bacillaceae</taxon>
        <taxon>Bacillus</taxon>
    </lineage>
</organism>
<dbReference type="Proteomes" id="UP001500782">
    <property type="component" value="Unassembled WGS sequence"/>
</dbReference>
<accession>A0ABP3G3Y3</accession>
<evidence type="ECO:0000313" key="2">
    <source>
        <dbReference type="Proteomes" id="UP001500782"/>
    </source>
</evidence>
<dbReference type="RefSeq" id="WP_343799940.1">
    <property type="nucleotide sequence ID" value="NZ_BAAADJ010000024.1"/>
</dbReference>
<reference evidence="2" key="1">
    <citation type="journal article" date="2019" name="Int. J. Syst. Evol. Microbiol.">
        <title>The Global Catalogue of Microorganisms (GCM) 10K type strain sequencing project: providing services to taxonomists for standard genome sequencing and annotation.</title>
        <authorList>
            <consortium name="The Broad Institute Genomics Platform"/>
            <consortium name="The Broad Institute Genome Sequencing Center for Infectious Disease"/>
            <person name="Wu L."/>
            <person name="Ma J."/>
        </authorList>
    </citation>
    <scope>NUCLEOTIDE SEQUENCE [LARGE SCALE GENOMIC DNA]</scope>
    <source>
        <strain evidence="2">JCM 9731</strain>
    </source>
</reference>
<dbReference type="EMBL" id="BAAADJ010000024">
    <property type="protein sequence ID" value="GAA0335041.1"/>
    <property type="molecule type" value="Genomic_DNA"/>
</dbReference>
<evidence type="ECO:0008006" key="3">
    <source>
        <dbReference type="Google" id="ProtNLM"/>
    </source>
</evidence>
<sequence length="94" mass="11082">MEVLAVQPYIKVHREVVATEQRHIEYERNLYLYKDRIISQYHEFPIQRVRDISYRSIAGEGGTLYLHTDGGLYTYTVTSSPQNFIDVCKELINK</sequence>